<name>A0A7S2SH15_9STRA</name>
<organism evidence="2">
    <name type="scientific">Eucampia antarctica</name>
    <dbReference type="NCBI Taxonomy" id="49252"/>
    <lineage>
        <taxon>Eukaryota</taxon>
        <taxon>Sar</taxon>
        <taxon>Stramenopiles</taxon>
        <taxon>Ochrophyta</taxon>
        <taxon>Bacillariophyta</taxon>
        <taxon>Mediophyceae</taxon>
        <taxon>Biddulphiophycidae</taxon>
        <taxon>Hemiaulales</taxon>
        <taxon>Hemiaulaceae</taxon>
        <taxon>Eucampia</taxon>
    </lineage>
</organism>
<dbReference type="AlphaFoldDB" id="A0A7S2SH15"/>
<dbReference type="Pfam" id="PF11998">
    <property type="entry name" value="DUF3493"/>
    <property type="match status" value="1"/>
</dbReference>
<reference evidence="2" key="1">
    <citation type="submission" date="2021-01" db="EMBL/GenBank/DDBJ databases">
        <authorList>
            <person name="Corre E."/>
            <person name="Pelletier E."/>
            <person name="Niang G."/>
            <person name="Scheremetjew M."/>
            <person name="Finn R."/>
            <person name="Kale V."/>
            <person name="Holt S."/>
            <person name="Cochrane G."/>
            <person name="Meng A."/>
            <person name="Brown T."/>
            <person name="Cohen L."/>
        </authorList>
    </citation>
    <scope>NUCLEOTIDE SEQUENCE</scope>
    <source>
        <strain evidence="2">CCMP1452</strain>
    </source>
</reference>
<feature type="signal peptide" evidence="1">
    <location>
        <begin position="1"/>
        <end position="39"/>
    </location>
</feature>
<proteinExistence type="predicted"/>
<dbReference type="PANTHER" id="PTHR35498">
    <property type="entry name" value="PROTEIN LOW PSII ACCUMULATION 1, CHLOROPLASTIC"/>
    <property type="match status" value="1"/>
</dbReference>
<feature type="chain" id="PRO_5030656385" evidence="1">
    <location>
        <begin position="40"/>
        <end position="375"/>
    </location>
</feature>
<evidence type="ECO:0000256" key="1">
    <source>
        <dbReference type="SAM" id="SignalP"/>
    </source>
</evidence>
<sequence length="375" mass="41348">MEQSLRKPSLSRTSSKNALALYLTLFFSVLLSQDNRVNAFVPISIISKRTAVQKSYVVSTLYDKDGDDEFLDQKTFGGYTVKQRLREEIESPFRTVRLAFFASSTGSAFIALYFSSINALKASQGIGTSGPSLDDSINSCAINVAALVICAGLTYWDYQNGEKNLARIAKGGRLARLQVKPAIEVENGTDTKATTLKEYRRASRVLIAAGGPEYISILARSLNSDQLSDKNSLPSQLMDSDIIVVPVLLDKSYKIADTRSFWNTKVEPVENEDRNFDIHRSDSVLAFPPAFSGAWAEYLESDIDTAVNTQGFDVFEKGITITVKKNGRILKRTTGQPPWNYYVGLMGDTDAIAPIEVLDGSEFGMPGDSEKYESQ</sequence>
<dbReference type="EMBL" id="HBHI01029320">
    <property type="protein sequence ID" value="CAD9699889.1"/>
    <property type="molecule type" value="Transcribed_RNA"/>
</dbReference>
<evidence type="ECO:0000313" key="2">
    <source>
        <dbReference type="EMBL" id="CAD9699889.1"/>
    </source>
</evidence>
<gene>
    <name evidence="2" type="ORF">EANT1437_LOCUS15002</name>
</gene>
<protein>
    <submittedName>
        <fullName evidence="2">Uncharacterized protein</fullName>
    </submittedName>
</protein>
<keyword evidence="1" id="KW-0732">Signal</keyword>
<dbReference type="PANTHER" id="PTHR35498:SF1">
    <property type="entry name" value="LOW PSII ACCUMULATION-LIKE PROTEIN"/>
    <property type="match status" value="1"/>
</dbReference>
<dbReference type="InterPro" id="IPR021883">
    <property type="entry name" value="LPA1-like"/>
</dbReference>
<accession>A0A7S2SH15</accession>